<organism evidence="1 2">
    <name type="scientific">Brassica cretica</name>
    <name type="common">Mustard</name>
    <dbReference type="NCBI Taxonomy" id="69181"/>
    <lineage>
        <taxon>Eukaryota</taxon>
        <taxon>Viridiplantae</taxon>
        <taxon>Streptophyta</taxon>
        <taxon>Embryophyta</taxon>
        <taxon>Tracheophyta</taxon>
        <taxon>Spermatophyta</taxon>
        <taxon>Magnoliopsida</taxon>
        <taxon>eudicotyledons</taxon>
        <taxon>Gunneridae</taxon>
        <taxon>Pentapetalae</taxon>
        <taxon>rosids</taxon>
        <taxon>malvids</taxon>
        <taxon>Brassicales</taxon>
        <taxon>Brassicaceae</taxon>
        <taxon>Brassiceae</taxon>
        <taxon>Brassica</taxon>
    </lineage>
</organism>
<accession>A0A8S9PF87</accession>
<protein>
    <submittedName>
        <fullName evidence="1">Uncharacterized protein</fullName>
    </submittedName>
</protein>
<evidence type="ECO:0000313" key="2">
    <source>
        <dbReference type="Proteomes" id="UP000712600"/>
    </source>
</evidence>
<name>A0A8S9PF87_BRACR</name>
<evidence type="ECO:0000313" key="1">
    <source>
        <dbReference type="EMBL" id="KAF3521537.1"/>
    </source>
</evidence>
<comment type="caution">
    <text evidence="1">The sequence shown here is derived from an EMBL/GenBank/DDBJ whole genome shotgun (WGS) entry which is preliminary data.</text>
</comment>
<dbReference type="EMBL" id="QGKX02001347">
    <property type="protein sequence ID" value="KAF3521537.1"/>
    <property type="molecule type" value="Genomic_DNA"/>
</dbReference>
<gene>
    <name evidence="1" type="ORF">F2Q69_00047449</name>
</gene>
<sequence length="118" mass="12932">MSSLVTQACDPSGDNKVMGYCPDLPGTGWSGKNIGPVTSEPPTRPLVSRFQWTITFGKSVGFTKIPHISWWVDLKIAKGDAVEIVDPNSDLAARRKPNMSQLVMELNECLALEMARAR</sequence>
<proteinExistence type="predicted"/>
<reference evidence="1" key="1">
    <citation type="submission" date="2019-12" db="EMBL/GenBank/DDBJ databases">
        <title>Genome sequencing and annotation of Brassica cretica.</title>
        <authorList>
            <person name="Studholme D.J."/>
            <person name="Sarris P."/>
        </authorList>
    </citation>
    <scope>NUCLEOTIDE SEQUENCE</scope>
    <source>
        <strain evidence="1">PFS-109/04</strain>
        <tissue evidence="1">Leaf</tissue>
    </source>
</reference>
<dbReference type="Proteomes" id="UP000712600">
    <property type="component" value="Unassembled WGS sequence"/>
</dbReference>
<dbReference type="AlphaFoldDB" id="A0A8S9PF87"/>